<evidence type="ECO:0000256" key="1">
    <source>
        <dbReference type="ARBA" id="ARBA00004123"/>
    </source>
</evidence>
<dbReference type="InterPro" id="IPR005343">
    <property type="entry name" value="Noc2"/>
</dbReference>
<evidence type="ECO:0000313" key="5">
    <source>
        <dbReference type="EMBL" id="SCU85119.1"/>
    </source>
</evidence>
<proteinExistence type="inferred from homology"/>
<sequence>MAKVSKATKKFQSKHLKHTLDHRRKLKDHSKKIKGRRGNKSEEQKRDEALTKDEQKMAKSAKENVFKDMSVEDFFAGGFEVPKAEKKQKKPKKSEASDSEESSSDEEVGDVENDIKQLEQNDPEFYKYLQNNDKELLDFKASNPLDAMSDDDNEEEGSEDENDDANESKRGPKSTANDEKVEVDLKLVKNWKKELDSKFSIGLVRNIISSFKAAVNVNKEDLVDTYKFAVIDEKAFHELMFLALRSLPEAIQKKYPYKTVKGVRTIPSNSSVNKLSSDMKSHAGSLITLLSDITNTETAALVLHSIDQILPYFLSHRRILKELIKSVTEVWASATVVETQIAAFAFLNNASREFKKSLLDIVLKATYSTFVKNCRKTNIRTMPLLNFQKNSAAELFGIDSTLGYQTGFEYIRQLAIHLRNTISATTKKTAKTDPATAYKIVYNWQFCHSLDFWSRVLSTHCNLADNKAAGSQLKQLIYPLVQVTLGVIRLIPTAQFFPLRFYLIRSLLRLSQNTGVFIPIYPLLAEILTSTALNKNPKKKSTLPAFDFDHNIKCNEGYLSTKVYQDGIGEQFIELLSEFYVLYCKSVSFPELTTPAVISLRRYVKSSKNGKFNKQILDLVAKLNQNSEFVASHRAKVDFGPTNRAEVARFLNDVSWNKTPLGSYVAIQREVKEERARILKESLQEEEAAQSGNKKKTMGCDEVSEHSEADEDIEMSDSADE</sequence>
<feature type="region of interest" description="Disordered" evidence="4">
    <location>
        <begin position="1"/>
        <end position="113"/>
    </location>
</feature>
<feature type="compositionally biased region" description="Basic and acidic residues" evidence="4">
    <location>
        <begin position="166"/>
        <end position="178"/>
    </location>
</feature>
<keyword evidence="6" id="KW-1185">Reference proteome</keyword>
<evidence type="ECO:0000256" key="4">
    <source>
        <dbReference type="SAM" id="MobiDB-lite"/>
    </source>
</evidence>
<gene>
    <name evidence="5" type="ORF">LAMI_0C10198G</name>
</gene>
<dbReference type="PANTHER" id="PTHR12687">
    <property type="entry name" value="NUCLEOLAR COMPLEX 2 AND RAD4-RELATED"/>
    <property type="match status" value="1"/>
</dbReference>
<dbReference type="GO" id="GO:0005730">
    <property type="term" value="C:nucleolus"/>
    <property type="evidence" value="ECO:0007669"/>
    <property type="project" value="TreeGrafter"/>
</dbReference>
<feature type="region of interest" description="Disordered" evidence="4">
    <location>
        <begin position="682"/>
        <end position="721"/>
    </location>
</feature>
<comment type="similarity">
    <text evidence="2">Belongs to the NOC2 family.</text>
</comment>
<feature type="compositionally biased region" description="Basic and acidic residues" evidence="4">
    <location>
        <begin position="39"/>
        <end position="70"/>
    </location>
</feature>
<name>A0A1G4J5P2_9SACH</name>
<evidence type="ECO:0000256" key="2">
    <source>
        <dbReference type="ARBA" id="ARBA00005907"/>
    </source>
</evidence>
<evidence type="ECO:0000256" key="3">
    <source>
        <dbReference type="ARBA" id="ARBA00023242"/>
    </source>
</evidence>
<dbReference type="AlphaFoldDB" id="A0A1G4J5P2"/>
<dbReference type="OrthoDB" id="10266662at2759"/>
<dbReference type="Proteomes" id="UP000191024">
    <property type="component" value="Chromosome C"/>
</dbReference>
<keyword evidence="3" id="KW-0539">Nucleus</keyword>
<feature type="region of interest" description="Disordered" evidence="4">
    <location>
        <begin position="143"/>
        <end position="178"/>
    </location>
</feature>
<feature type="compositionally biased region" description="Acidic residues" evidence="4">
    <location>
        <begin position="97"/>
        <end position="112"/>
    </location>
</feature>
<feature type="compositionally biased region" description="Acidic residues" evidence="4">
    <location>
        <begin position="708"/>
        <end position="721"/>
    </location>
</feature>
<comment type="subcellular location">
    <subcellularLocation>
        <location evidence="1">Nucleus</location>
    </subcellularLocation>
</comment>
<evidence type="ECO:0000313" key="6">
    <source>
        <dbReference type="Proteomes" id="UP000191024"/>
    </source>
</evidence>
<dbReference type="GO" id="GO:0030690">
    <property type="term" value="C:Noc1p-Noc2p complex"/>
    <property type="evidence" value="ECO:0007669"/>
    <property type="project" value="TreeGrafter"/>
</dbReference>
<dbReference type="GO" id="GO:0030691">
    <property type="term" value="C:Noc2p-Noc3p complex"/>
    <property type="evidence" value="ECO:0007669"/>
    <property type="project" value="TreeGrafter"/>
</dbReference>
<dbReference type="STRING" id="1230905.A0A1G4J5P2"/>
<dbReference type="Pfam" id="PF03715">
    <property type="entry name" value="Noc2"/>
    <property type="match status" value="1"/>
</dbReference>
<protein>
    <submittedName>
        <fullName evidence="5">LAMI_0C10198g1_1</fullName>
    </submittedName>
</protein>
<dbReference type="GO" id="GO:0042273">
    <property type="term" value="P:ribosomal large subunit biogenesis"/>
    <property type="evidence" value="ECO:0007669"/>
    <property type="project" value="TreeGrafter"/>
</dbReference>
<feature type="compositionally biased region" description="Basic residues" evidence="4">
    <location>
        <begin position="1"/>
        <end position="38"/>
    </location>
</feature>
<feature type="compositionally biased region" description="Acidic residues" evidence="4">
    <location>
        <begin position="148"/>
        <end position="165"/>
    </location>
</feature>
<dbReference type="PANTHER" id="PTHR12687:SF4">
    <property type="entry name" value="NUCLEOLAR COMPLEX PROTEIN 2 HOMOLOG"/>
    <property type="match status" value="1"/>
</dbReference>
<organism evidence="5 6">
    <name type="scientific">Lachancea mirantina</name>
    <dbReference type="NCBI Taxonomy" id="1230905"/>
    <lineage>
        <taxon>Eukaryota</taxon>
        <taxon>Fungi</taxon>
        <taxon>Dikarya</taxon>
        <taxon>Ascomycota</taxon>
        <taxon>Saccharomycotina</taxon>
        <taxon>Saccharomycetes</taxon>
        <taxon>Saccharomycetales</taxon>
        <taxon>Saccharomycetaceae</taxon>
        <taxon>Lachancea</taxon>
    </lineage>
</organism>
<reference evidence="6" key="1">
    <citation type="submission" date="2016-03" db="EMBL/GenBank/DDBJ databases">
        <authorList>
            <person name="Devillers H."/>
        </authorList>
    </citation>
    <scope>NUCLEOTIDE SEQUENCE [LARGE SCALE GENOMIC DNA]</scope>
</reference>
<dbReference type="GO" id="GO:0005654">
    <property type="term" value="C:nucleoplasm"/>
    <property type="evidence" value="ECO:0007669"/>
    <property type="project" value="TreeGrafter"/>
</dbReference>
<dbReference type="EMBL" id="LT598466">
    <property type="protein sequence ID" value="SCU85119.1"/>
    <property type="molecule type" value="Genomic_DNA"/>
</dbReference>
<accession>A0A1G4J5P2</accession>